<keyword evidence="9" id="KW-1185">Reference proteome</keyword>
<dbReference type="EC" id="4.1.2.4" evidence="7"/>
<organism evidence="8 9">
    <name type="scientific">Alkalicoccus daliensis</name>
    <dbReference type="NCBI Taxonomy" id="745820"/>
    <lineage>
        <taxon>Bacteria</taxon>
        <taxon>Bacillati</taxon>
        <taxon>Bacillota</taxon>
        <taxon>Bacilli</taxon>
        <taxon>Bacillales</taxon>
        <taxon>Bacillaceae</taxon>
        <taxon>Alkalicoccus</taxon>
    </lineage>
</organism>
<dbReference type="STRING" id="745820.SAMN04488053_103276"/>
<comment type="similarity">
    <text evidence="1 7">Belongs to the DeoC/FbaB aldolase family. DeoC type 1 subfamily.</text>
</comment>
<feature type="active site" description="Proton donor/acceptor" evidence="7">
    <location>
        <position position="183"/>
    </location>
</feature>
<dbReference type="UniPathway" id="UPA00002">
    <property type="reaction ID" value="UER00468"/>
</dbReference>
<dbReference type="EMBL" id="FNIL01000003">
    <property type="protein sequence ID" value="SDN79850.1"/>
    <property type="molecule type" value="Genomic_DNA"/>
</dbReference>
<dbReference type="GO" id="GO:0004139">
    <property type="term" value="F:deoxyribose-phosphate aldolase activity"/>
    <property type="evidence" value="ECO:0007669"/>
    <property type="project" value="UniProtKB-UniRule"/>
</dbReference>
<evidence type="ECO:0000256" key="7">
    <source>
        <dbReference type="HAMAP-Rule" id="MF_00114"/>
    </source>
</evidence>
<dbReference type="GO" id="GO:0006018">
    <property type="term" value="P:2-deoxyribose 1-phosphate catabolic process"/>
    <property type="evidence" value="ECO:0007669"/>
    <property type="project" value="UniProtKB-UniRule"/>
</dbReference>
<comment type="catalytic activity">
    <reaction evidence="5 7">
        <text>2-deoxy-D-ribose 5-phosphate = D-glyceraldehyde 3-phosphate + acetaldehyde</text>
        <dbReference type="Rhea" id="RHEA:12821"/>
        <dbReference type="ChEBI" id="CHEBI:15343"/>
        <dbReference type="ChEBI" id="CHEBI:59776"/>
        <dbReference type="ChEBI" id="CHEBI:62877"/>
        <dbReference type="EC" id="4.1.2.4"/>
    </reaction>
</comment>
<evidence type="ECO:0000256" key="4">
    <source>
        <dbReference type="ARBA" id="ARBA00023270"/>
    </source>
</evidence>
<dbReference type="Pfam" id="PF01791">
    <property type="entry name" value="DeoC"/>
    <property type="match status" value="1"/>
</dbReference>
<dbReference type="GO" id="GO:0005737">
    <property type="term" value="C:cytoplasm"/>
    <property type="evidence" value="ECO:0007669"/>
    <property type="project" value="UniProtKB-SubCell"/>
</dbReference>
<evidence type="ECO:0000313" key="8">
    <source>
        <dbReference type="EMBL" id="SDN79850.1"/>
    </source>
</evidence>
<dbReference type="GO" id="GO:0009264">
    <property type="term" value="P:deoxyribonucleotide catabolic process"/>
    <property type="evidence" value="ECO:0007669"/>
    <property type="project" value="UniProtKB-UniRule"/>
</dbReference>
<evidence type="ECO:0000313" key="9">
    <source>
        <dbReference type="Proteomes" id="UP000198778"/>
    </source>
</evidence>
<dbReference type="GO" id="GO:0016052">
    <property type="term" value="P:carbohydrate catabolic process"/>
    <property type="evidence" value="ECO:0007669"/>
    <property type="project" value="TreeGrafter"/>
</dbReference>
<reference evidence="9" key="1">
    <citation type="submission" date="2016-10" db="EMBL/GenBank/DDBJ databases">
        <authorList>
            <person name="Varghese N."/>
            <person name="Submissions S."/>
        </authorList>
    </citation>
    <scope>NUCLEOTIDE SEQUENCE [LARGE SCALE GENOMIC DNA]</scope>
    <source>
        <strain evidence="9">CGMCC 1.10369</strain>
    </source>
</reference>
<dbReference type="AlphaFoldDB" id="A0A1H0EBV0"/>
<evidence type="ECO:0000256" key="5">
    <source>
        <dbReference type="ARBA" id="ARBA00048791"/>
    </source>
</evidence>
<dbReference type="HAMAP" id="MF_00114">
    <property type="entry name" value="DeoC_type1"/>
    <property type="match status" value="1"/>
</dbReference>
<dbReference type="SUPFAM" id="SSF51569">
    <property type="entry name" value="Aldolase"/>
    <property type="match status" value="1"/>
</dbReference>
<keyword evidence="3 7" id="KW-0456">Lyase</keyword>
<feature type="active site" description="Proton donor/acceptor" evidence="7">
    <location>
        <position position="91"/>
    </location>
</feature>
<dbReference type="InterPro" id="IPR013785">
    <property type="entry name" value="Aldolase_TIM"/>
</dbReference>
<dbReference type="Gene3D" id="3.20.20.70">
    <property type="entry name" value="Aldolase class I"/>
    <property type="match status" value="1"/>
</dbReference>
<sequence>MANSIAGLIDHTLLKPETTKEAILSLCQEAAEYNFASVCVNPTWVALAAEELKDAEAVVCTVIGFPLGASTPETKAFETKNAIENGAAEVDMVMNIGALKGGDYDLVERDMKAVQEAAEGKALTKVIIETCLLTDEEKVKACEIALKAGLDFVKTSTGFSTGAATVEDVRLMRETVGKHAGVKASGGVRSLEDAEGMIEAGATRIGASAGVQIVKGEQASSDY</sequence>
<dbReference type="FunFam" id="3.20.20.70:FF:000044">
    <property type="entry name" value="Deoxyribose-phosphate aldolase"/>
    <property type="match status" value="1"/>
</dbReference>
<comment type="subcellular location">
    <subcellularLocation>
        <location evidence="7">Cytoplasm</location>
    </subcellularLocation>
</comment>
<comment type="function">
    <text evidence="6 7">Catalyzes a reversible aldol reaction between acetaldehyde and D-glyceraldehyde 3-phosphate to generate 2-deoxy-D-ribose 5-phosphate.</text>
</comment>
<dbReference type="PANTHER" id="PTHR10889">
    <property type="entry name" value="DEOXYRIBOSE-PHOSPHATE ALDOLASE"/>
    <property type="match status" value="1"/>
</dbReference>
<comment type="pathway">
    <text evidence="7">Carbohydrate degradation; 2-deoxy-D-ribose 1-phosphate degradation; D-glyceraldehyde 3-phosphate and acetaldehyde from 2-deoxy-alpha-D-ribose 1-phosphate: step 2/2.</text>
</comment>
<evidence type="ECO:0000256" key="6">
    <source>
        <dbReference type="ARBA" id="ARBA00056337"/>
    </source>
</evidence>
<evidence type="ECO:0000256" key="1">
    <source>
        <dbReference type="ARBA" id="ARBA00010936"/>
    </source>
</evidence>
<dbReference type="OrthoDB" id="9778711at2"/>
<keyword evidence="4 7" id="KW-0704">Schiff base</keyword>
<evidence type="ECO:0000256" key="3">
    <source>
        <dbReference type="ARBA" id="ARBA00023239"/>
    </source>
</evidence>
<gene>
    <name evidence="7" type="primary">deoC</name>
    <name evidence="8" type="ORF">SAMN04488053_103276</name>
</gene>
<dbReference type="InterPro" id="IPR011343">
    <property type="entry name" value="DeoC"/>
</dbReference>
<protein>
    <recommendedName>
        <fullName evidence="7">Deoxyribose-phosphate aldolase</fullName>
        <shortName evidence="7">DERA</shortName>
        <ecNumber evidence="7">4.1.2.4</ecNumber>
    </recommendedName>
    <alternativeName>
        <fullName evidence="7">2-deoxy-D-ribose 5-phosphate aldolase</fullName>
    </alternativeName>
    <alternativeName>
        <fullName evidence="7">Phosphodeoxyriboaldolase</fullName>
        <shortName evidence="7">Deoxyriboaldolase</shortName>
    </alternativeName>
</protein>
<dbReference type="RefSeq" id="WP_090842329.1">
    <property type="nucleotide sequence ID" value="NZ_FNIL01000003.1"/>
</dbReference>
<dbReference type="PIRSF" id="PIRSF001357">
    <property type="entry name" value="DeoC"/>
    <property type="match status" value="1"/>
</dbReference>
<dbReference type="InterPro" id="IPR028581">
    <property type="entry name" value="DeoC_typeI"/>
</dbReference>
<evidence type="ECO:0000256" key="2">
    <source>
        <dbReference type="ARBA" id="ARBA00022490"/>
    </source>
</evidence>
<feature type="active site" description="Schiff-base intermediate with acetaldehyde" evidence="7">
    <location>
        <position position="154"/>
    </location>
</feature>
<dbReference type="Proteomes" id="UP000198778">
    <property type="component" value="Unassembled WGS sequence"/>
</dbReference>
<dbReference type="NCBIfam" id="TIGR00126">
    <property type="entry name" value="deoC"/>
    <property type="match status" value="1"/>
</dbReference>
<dbReference type="CDD" id="cd00959">
    <property type="entry name" value="DeoC"/>
    <property type="match status" value="1"/>
</dbReference>
<dbReference type="InterPro" id="IPR002915">
    <property type="entry name" value="DeoC/FbaB/LacD_aldolase"/>
</dbReference>
<accession>A0A1H0EBV0</accession>
<keyword evidence="2 7" id="KW-0963">Cytoplasm</keyword>
<name>A0A1H0EBV0_9BACI</name>
<dbReference type="SMART" id="SM01133">
    <property type="entry name" value="DeoC"/>
    <property type="match status" value="1"/>
</dbReference>
<dbReference type="PANTHER" id="PTHR10889:SF1">
    <property type="entry name" value="DEOXYRIBOSE-PHOSPHATE ALDOLASE"/>
    <property type="match status" value="1"/>
</dbReference>
<proteinExistence type="inferred from homology"/>